<dbReference type="Pfam" id="PF01979">
    <property type="entry name" value="Amidohydro_1"/>
    <property type="match status" value="1"/>
</dbReference>
<keyword evidence="3" id="KW-1185">Reference proteome</keyword>
<dbReference type="GO" id="GO:0016810">
    <property type="term" value="F:hydrolase activity, acting on carbon-nitrogen (but not peptide) bonds"/>
    <property type="evidence" value="ECO:0007669"/>
    <property type="project" value="InterPro"/>
</dbReference>
<dbReference type="Gene3D" id="2.30.40.10">
    <property type="entry name" value="Urease, subunit C, domain 1"/>
    <property type="match status" value="1"/>
</dbReference>
<sequence length="378" mass="40515">MPDMRRHPVIEFTGPVLLGPDDEALGLWSVDGRLTFRMPTVEPDLTLDGWVVPGLVDAHCHIGLVEGGAADEATSLAQARADLAAGTLLVRDAGSPADTRWLTGRADAPRIIRAARHVAASRRYLRGLALEVEDRDLVETVREQARLSVAADPRGWVKLVGDWIDRDAGDLRPSFPAELVAEAIAAAHEEGARVTAHCFGEEVLDDVIAAGIDCIEHATGLQPEHLPRLAEANIPIVPTLINIATFPDIVAQAEPKFPVYAAHMHALWEGRYENVARAYAAGVQVFAGTDAGSVIAHGRIADEVAELHRAGLPSVVALDAACWSAREWLGAENLEEGAPADVVLYAQDPRRNLGTLAAPRRVVLNGDLPGEKRPSGME</sequence>
<dbReference type="STRING" id="156980.SAMN04489745_1695"/>
<dbReference type="Gene3D" id="3.20.20.140">
    <property type="entry name" value="Metal-dependent hydrolases"/>
    <property type="match status" value="1"/>
</dbReference>
<dbReference type="AlphaFoldDB" id="A0A1H4NK60"/>
<protein>
    <submittedName>
        <fullName evidence="2">Imidazolonepropionase</fullName>
    </submittedName>
</protein>
<dbReference type="SUPFAM" id="SSF51556">
    <property type="entry name" value="Metallo-dependent hydrolases"/>
    <property type="match status" value="1"/>
</dbReference>
<dbReference type="InterPro" id="IPR011059">
    <property type="entry name" value="Metal-dep_hydrolase_composite"/>
</dbReference>
<evidence type="ECO:0000313" key="3">
    <source>
        <dbReference type="Proteomes" id="UP000182652"/>
    </source>
</evidence>
<reference evidence="2 3" key="1">
    <citation type="submission" date="2016-10" db="EMBL/GenBank/DDBJ databases">
        <authorList>
            <person name="de Groot N.N."/>
        </authorList>
    </citation>
    <scope>NUCLEOTIDE SEQUENCE [LARGE SCALE GENOMIC DNA]</scope>
    <source>
        <strain evidence="2 3">DSM 10495</strain>
    </source>
</reference>
<dbReference type="Proteomes" id="UP000182652">
    <property type="component" value="Unassembled WGS sequence"/>
</dbReference>
<dbReference type="InterPro" id="IPR006680">
    <property type="entry name" value="Amidohydro-rel"/>
</dbReference>
<organism evidence="2 3">
    <name type="scientific">Arthrobacter woluwensis</name>
    <dbReference type="NCBI Taxonomy" id="156980"/>
    <lineage>
        <taxon>Bacteria</taxon>
        <taxon>Bacillati</taxon>
        <taxon>Actinomycetota</taxon>
        <taxon>Actinomycetes</taxon>
        <taxon>Micrococcales</taxon>
        <taxon>Micrococcaceae</taxon>
        <taxon>Arthrobacter</taxon>
    </lineage>
</organism>
<dbReference type="InterPro" id="IPR032466">
    <property type="entry name" value="Metal_Hydrolase"/>
</dbReference>
<dbReference type="PANTHER" id="PTHR43135">
    <property type="entry name" value="ALPHA-D-RIBOSE 1-METHYLPHOSPHONATE 5-TRIPHOSPHATE DIPHOSPHATASE"/>
    <property type="match status" value="1"/>
</dbReference>
<evidence type="ECO:0000313" key="2">
    <source>
        <dbReference type="EMBL" id="SEB95601.1"/>
    </source>
</evidence>
<evidence type="ECO:0000259" key="1">
    <source>
        <dbReference type="Pfam" id="PF01979"/>
    </source>
</evidence>
<name>A0A1H4NK60_9MICC</name>
<dbReference type="EMBL" id="FNSN01000003">
    <property type="protein sequence ID" value="SEB95601.1"/>
    <property type="molecule type" value="Genomic_DNA"/>
</dbReference>
<dbReference type="InterPro" id="IPR051781">
    <property type="entry name" value="Metallo-dep_Hydrolase"/>
</dbReference>
<dbReference type="PANTHER" id="PTHR43135:SF4">
    <property type="entry name" value="AMIDOHYDROLASE-RELATED DOMAIN-CONTAINING PROTEIN"/>
    <property type="match status" value="1"/>
</dbReference>
<gene>
    <name evidence="2" type="ORF">SAMN04489745_1695</name>
</gene>
<feature type="domain" description="Amidohydrolase-related" evidence="1">
    <location>
        <begin position="50"/>
        <end position="358"/>
    </location>
</feature>
<accession>A0A1H4NK60</accession>
<proteinExistence type="predicted"/>